<dbReference type="EMBL" id="JACOPO010000006">
    <property type="protein sequence ID" value="MBC5723219.1"/>
    <property type="molecule type" value="Genomic_DNA"/>
</dbReference>
<dbReference type="InterPro" id="IPR036388">
    <property type="entry name" value="WH-like_DNA-bd_sf"/>
</dbReference>
<keyword evidence="7" id="KW-1185">Reference proteome</keyword>
<organism evidence="6 7">
    <name type="scientific">Flintibacter hominis</name>
    <dbReference type="NCBI Taxonomy" id="2763048"/>
    <lineage>
        <taxon>Bacteria</taxon>
        <taxon>Bacillati</taxon>
        <taxon>Bacillota</taxon>
        <taxon>Clostridia</taxon>
        <taxon>Eubacteriales</taxon>
        <taxon>Flintibacter</taxon>
    </lineage>
</organism>
<protein>
    <recommendedName>
        <fullName evidence="1">Stage 0 sporulation protein A homolog</fullName>
    </recommendedName>
</protein>
<comment type="function">
    <text evidence="2">May play the central regulatory role in sporulation. It may be an element of the effector pathway responsible for the activation of sporulation genes in response to nutritional stress. Spo0A may act in concert with spo0H (a sigma factor) to control the expression of some genes that are critical to the sporulation process.</text>
</comment>
<dbReference type="RefSeq" id="WP_186853090.1">
    <property type="nucleotide sequence ID" value="NZ_JACOPO010000006.1"/>
</dbReference>
<evidence type="ECO:0000313" key="7">
    <source>
        <dbReference type="Proteomes" id="UP000628736"/>
    </source>
</evidence>
<accession>A0A8J6M6W0</accession>
<dbReference type="InterPro" id="IPR011006">
    <property type="entry name" value="CheY-like_superfamily"/>
</dbReference>
<feature type="domain" description="Response regulatory" evidence="4">
    <location>
        <begin position="9"/>
        <end position="123"/>
    </location>
</feature>
<dbReference type="Pfam" id="PF03861">
    <property type="entry name" value="ANTAR"/>
    <property type="match status" value="1"/>
</dbReference>
<evidence type="ECO:0000259" key="5">
    <source>
        <dbReference type="PROSITE" id="PS50921"/>
    </source>
</evidence>
<dbReference type="SMART" id="SM01012">
    <property type="entry name" value="ANTAR"/>
    <property type="match status" value="1"/>
</dbReference>
<dbReference type="SUPFAM" id="SSF52172">
    <property type="entry name" value="CheY-like"/>
    <property type="match status" value="1"/>
</dbReference>
<comment type="caution">
    <text evidence="6">The sequence shown here is derived from an EMBL/GenBank/DDBJ whole genome shotgun (WGS) entry which is preliminary data.</text>
</comment>
<dbReference type="Gene3D" id="1.10.10.10">
    <property type="entry name" value="Winged helix-like DNA-binding domain superfamily/Winged helix DNA-binding domain"/>
    <property type="match status" value="1"/>
</dbReference>
<comment type="caution">
    <text evidence="3">Lacks conserved residue(s) required for the propagation of feature annotation.</text>
</comment>
<dbReference type="GO" id="GO:0003723">
    <property type="term" value="F:RNA binding"/>
    <property type="evidence" value="ECO:0007669"/>
    <property type="project" value="InterPro"/>
</dbReference>
<gene>
    <name evidence="6" type="ORF">H8S11_10390</name>
</gene>
<evidence type="ECO:0000256" key="2">
    <source>
        <dbReference type="ARBA" id="ARBA00024867"/>
    </source>
</evidence>
<feature type="domain" description="ANTAR" evidence="5">
    <location>
        <begin position="129"/>
        <end position="190"/>
    </location>
</feature>
<dbReference type="PROSITE" id="PS50110">
    <property type="entry name" value="RESPONSE_REGULATORY"/>
    <property type="match status" value="1"/>
</dbReference>
<evidence type="ECO:0000256" key="3">
    <source>
        <dbReference type="PROSITE-ProRule" id="PRU00169"/>
    </source>
</evidence>
<dbReference type="InterPro" id="IPR005561">
    <property type="entry name" value="ANTAR"/>
</dbReference>
<evidence type="ECO:0000259" key="4">
    <source>
        <dbReference type="PROSITE" id="PS50110"/>
    </source>
</evidence>
<reference evidence="6" key="1">
    <citation type="submission" date="2020-08" db="EMBL/GenBank/DDBJ databases">
        <title>Genome public.</title>
        <authorList>
            <person name="Liu C."/>
            <person name="Sun Q."/>
        </authorList>
    </citation>
    <scope>NUCLEOTIDE SEQUENCE</scope>
    <source>
        <strain evidence="6">NSJ-23</strain>
    </source>
</reference>
<name>A0A8J6M6W0_9FIRM</name>
<evidence type="ECO:0000313" key="6">
    <source>
        <dbReference type="EMBL" id="MBC5723219.1"/>
    </source>
</evidence>
<dbReference type="InterPro" id="IPR001789">
    <property type="entry name" value="Sig_transdc_resp-reg_receiver"/>
</dbReference>
<proteinExistence type="predicted"/>
<dbReference type="GO" id="GO:0000160">
    <property type="term" value="P:phosphorelay signal transduction system"/>
    <property type="evidence" value="ECO:0007669"/>
    <property type="project" value="InterPro"/>
</dbReference>
<evidence type="ECO:0000256" key="1">
    <source>
        <dbReference type="ARBA" id="ARBA00018672"/>
    </source>
</evidence>
<sequence>MSLKEQVYSVLFVSSAERFNIGFSAVLQETPCEPVVTVSSVSAAEQTLTQRSFDFIFINSPLPDDSGVRFAVDSCRLGGTVILLLVPSDLHDEVYDRVAEHGVFTLPKPFSRTMLLRAVSWMVSTRERLRRLEKRVLPLEEKMEEIRLVNRAKWLLISELKMTEPDAHHYIEHQAMDRCVSKRSVAEDIIRLYT</sequence>
<dbReference type="Gene3D" id="3.40.50.2300">
    <property type="match status" value="1"/>
</dbReference>
<dbReference type="PROSITE" id="PS50921">
    <property type="entry name" value="ANTAR"/>
    <property type="match status" value="1"/>
</dbReference>
<dbReference type="AlphaFoldDB" id="A0A8J6M6W0"/>
<dbReference type="Proteomes" id="UP000628736">
    <property type="component" value="Unassembled WGS sequence"/>
</dbReference>